<feature type="region of interest" description="Disordered" evidence="1">
    <location>
        <begin position="57"/>
        <end position="90"/>
    </location>
</feature>
<dbReference type="EMBL" id="ML978143">
    <property type="protein sequence ID" value="KAF2092680.1"/>
    <property type="molecule type" value="Genomic_DNA"/>
</dbReference>
<sequence>MVYKRLWKKIGYILSDTSKWRVREHANVTPNPPANHTTGHKEGFLALYAATEDHETVRKRDSGVPDAAVPEVSQESSEAHTAPPRSLSKAETFHVSDSLPGWALDVLNNERTPITLDSLDLNEARLACREAMTLITEEASRLVNHPELAYADYDSKTKQTRMKRPIYPYPEILRNRLPTFIRNDVAEDAFAHDAAAALTKTYAHNNDLFCHIVGDAPNPDRKYRPFTSLELSEKHDNNHVTAISIHGHHHHHLSPSRFSKTAQDAIGVLGFRFLRDETNGRERQADRCTEHYGTPSYDRKSVKSLELYKSGNVNAPMPLASAAKQQGQAVRSLLTNLPAADSAPKTRASLPGAGQPDVSITRIDISYVPGSGRIAGIVFYDVFNGAAAERLAWRQWGMAGNEPHALVTVKQSAPGVAADGRSWRFVGMAGDWDHSIWGDVLARVSGVWRKV</sequence>
<proteinExistence type="predicted"/>
<protein>
    <submittedName>
        <fullName evidence="2">Uncharacterized protein</fullName>
    </submittedName>
</protein>
<evidence type="ECO:0000313" key="2">
    <source>
        <dbReference type="EMBL" id="KAF2092680.1"/>
    </source>
</evidence>
<organism evidence="2 3">
    <name type="scientific">Rhizodiscina lignyota</name>
    <dbReference type="NCBI Taxonomy" id="1504668"/>
    <lineage>
        <taxon>Eukaryota</taxon>
        <taxon>Fungi</taxon>
        <taxon>Dikarya</taxon>
        <taxon>Ascomycota</taxon>
        <taxon>Pezizomycotina</taxon>
        <taxon>Dothideomycetes</taxon>
        <taxon>Pleosporomycetidae</taxon>
        <taxon>Aulographales</taxon>
        <taxon>Rhizodiscinaceae</taxon>
        <taxon>Rhizodiscina</taxon>
    </lineage>
</organism>
<comment type="caution">
    <text evidence="2">The sequence shown here is derived from an EMBL/GenBank/DDBJ whole genome shotgun (WGS) entry which is preliminary data.</text>
</comment>
<keyword evidence="3" id="KW-1185">Reference proteome</keyword>
<evidence type="ECO:0000256" key="1">
    <source>
        <dbReference type="SAM" id="MobiDB-lite"/>
    </source>
</evidence>
<dbReference type="Proteomes" id="UP000799772">
    <property type="component" value="Unassembled WGS sequence"/>
</dbReference>
<evidence type="ECO:0000313" key="3">
    <source>
        <dbReference type="Proteomes" id="UP000799772"/>
    </source>
</evidence>
<dbReference type="OrthoDB" id="3746429at2759"/>
<reference evidence="2" key="1">
    <citation type="journal article" date="2020" name="Stud. Mycol.">
        <title>101 Dothideomycetes genomes: a test case for predicting lifestyles and emergence of pathogens.</title>
        <authorList>
            <person name="Haridas S."/>
            <person name="Albert R."/>
            <person name="Binder M."/>
            <person name="Bloem J."/>
            <person name="Labutti K."/>
            <person name="Salamov A."/>
            <person name="Andreopoulos B."/>
            <person name="Baker S."/>
            <person name="Barry K."/>
            <person name="Bills G."/>
            <person name="Bluhm B."/>
            <person name="Cannon C."/>
            <person name="Castanera R."/>
            <person name="Culley D."/>
            <person name="Daum C."/>
            <person name="Ezra D."/>
            <person name="Gonzalez J."/>
            <person name="Henrissat B."/>
            <person name="Kuo A."/>
            <person name="Liang C."/>
            <person name="Lipzen A."/>
            <person name="Lutzoni F."/>
            <person name="Magnuson J."/>
            <person name="Mondo S."/>
            <person name="Nolan M."/>
            <person name="Ohm R."/>
            <person name="Pangilinan J."/>
            <person name="Park H.-J."/>
            <person name="Ramirez L."/>
            <person name="Alfaro M."/>
            <person name="Sun H."/>
            <person name="Tritt A."/>
            <person name="Yoshinaga Y."/>
            <person name="Zwiers L.-H."/>
            <person name="Turgeon B."/>
            <person name="Goodwin S."/>
            <person name="Spatafora J."/>
            <person name="Crous P."/>
            <person name="Grigoriev I."/>
        </authorList>
    </citation>
    <scope>NUCLEOTIDE SEQUENCE</scope>
    <source>
        <strain evidence="2">CBS 133067</strain>
    </source>
</reference>
<dbReference type="AlphaFoldDB" id="A0A9P4M0U4"/>
<gene>
    <name evidence="2" type="ORF">NA57DRAFT_82045</name>
</gene>
<accession>A0A9P4M0U4</accession>
<name>A0A9P4M0U4_9PEZI</name>